<accession>A0ABQ5RWH5</accession>
<organism evidence="2 3">
    <name type="scientific">Volvox africanus</name>
    <dbReference type="NCBI Taxonomy" id="51714"/>
    <lineage>
        <taxon>Eukaryota</taxon>
        <taxon>Viridiplantae</taxon>
        <taxon>Chlorophyta</taxon>
        <taxon>core chlorophytes</taxon>
        <taxon>Chlorophyceae</taxon>
        <taxon>CS clade</taxon>
        <taxon>Chlamydomonadales</taxon>
        <taxon>Volvocaceae</taxon>
        <taxon>Volvox</taxon>
    </lineage>
</organism>
<comment type="caution">
    <text evidence="2">The sequence shown here is derived from an EMBL/GenBank/DDBJ whole genome shotgun (WGS) entry which is preliminary data.</text>
</comment>
<sequence>AYLKRNTVIGRQLFSLLDAGRSTMDMAQEFVKGCPRLLGIWSLEQQDAEARVEAHWAEVLRKQKLARQLREELDALESEGRRLATELEDAKETFGYKSDAVASKRRLVKSNQCRINMKRNELEIAERAPAPVLQPLPMSSTLAHRWLFFLHMPPLLKQLSRFSFLAQEMLLPRPISPEVARAIGDTHTTNLTKYYNDKRHCGTHIRSLQQSHDGQEGRVMFWSKIKELDAKDIGPKNVHRFTSRSDGVWYPDHLETSMAWAGSRSRVNEVLPTHFNPFAVLPCSSLTELYFTEQLPAENGHVSSLQWAMHVHASANNTPPERGNLPISRQDLKPGYMSKPAYLVFGNLRAYPLRQLRRLASALHDRTLPLDQPTVHVLVRQLMYQIGVLTDESPPRLLWREGWKSEGDVLEALWRELSSLADELVEKQREHQAVLLLGEVAAYLADWYPRCSGVARRFATMTSIVADELGAEADAVSNDDDAVAMLLAKQCIRRCMALLCYGAGCLDASDVGAMLQLMVLIRHSQVFLQDRQLRTQVQPLVVRAHNVVASRADVVLEEVTQHGELLTDAVARVLPGGLRPASLDGSAVVWMRLPGAVASFEAV</sequence>
<feature type="non-terminal residue" evidence="2">
    <location>
        <position position="1"/>
    </location>
</feature>
<keyword evidence="3" id="KW-1185">Reference proteome</keyword>
<evidence type="ECO:0000313" key="2">
    <source>
        <dbReference type="EMBL" id="GLI61983.1"/>
    </source>
</evidence>
<dbReference type="Proteomes" id="UP001165090">
    <property type="component" value="Unassembled WGS sequence"/>
</dbReference>
<evidence type="ECO:0000256" key="1">
    <source>
        <dbReference type="SAM" id="Coils"/>
    </source>
</evidence>
<dbReference type="EMBL" id="BSDZ01000011">
    <property type="protein sequence ID" value="GLI61983.1"/>
    <property type="molecule type" value="Genomic_DNA"/>
</dbReference>
<keyword evidence="1" id="KW-0175">Coiled coil</keyword>
<evidence type="ECO:0000313" key="3">
    <source>
        <dbReference type="Proteomes" id="UP001165090"/>
    </source>
</evidence>
<feature type="coiled-coil region" evidence="1">
    <location>
        <begin position="59"/>
        <end position="93"/>
    </location>
</feature>
<feature type="non-terminal residue" evidence="2">
    <location>
        <position position="603"/>
    </location>
</feature>
<gene>
    <name evidence="2" type="ORF">VaNZ11_004549</name>
</gene>
<protein>
    <submittedName>
        <fullName evidence="2">Uncharacterized protein</fullName>
    </submittedName>
</protein>
<proteinExistence type="predicted"/>
<reference evidence="2 3" key="1">
    <citation type="journal article" date="2023" name="IScience">
        <title>Expanded male sex-determining region conserved during the evolution of homothallism in the green alga Volvox.</title>
        <authorList>
            <person name="Yamamoto K."/>
            <person name="Matsuzaki R."/>
            <person name="Mahakham W."/>
            <person name="Heman W."/>
            <person name="Sekimoto H."/>
            <person name="Kawachi M."/>
            <person name="Minakuchi Y."/>
            <person name="Toyoda A."/>
            <person name="Nozaki H."/>
        </authorList>
    </citation>
    <scope>NUCLEOTIDE SEQUENCE [LARGE SCALE GENOMIC DNA]</scope>
    <source>
        <strain evidence="2 3">NIES-4468</strain>
    </source>
</reference>
<name>A0ABQ5RWH5_9CHLO</name>